<dbReference type="Proteomes" id="UP001196565">
    <property type="component" value="Unassembled WGS sequence"/>
</dbReference>
<name>A0ABS7AFU1_9PROT</name>
<protein>
    <recommendedName>
        <fullName evidence="1">Histidine phosphotransferase ChpT C-terminal domain-containing protein</fullName>
    </recommendedName>
</protein>
<dbReference type="Gene3D" id="3.30.565.10">
    <property type="entry name" value="Histidine kinase-like ATPase, C-terminal domain"/>
    <property type="match status" value="1"/>
</dbReference>
<sequence>MTVPPAADLTLARLVGLRLCHDLGGVVGTIANALDMMEGVGGEAATLAQDAADVLRRRLILWRALLGGQGEATLGSTLALLDGQLSGGRASADTGGLDPALVLAEDMIPVVLAAMLLGGESLPRGGRVCLAGEPGREFAVWPDGQRAAWPPGLVRAIAGEMPPDPMGREVMVVWLCTVAAAAGVRLSLAVPPGQAAGPLMLTMTG</sequence>
<feature type="domain" description="Histidine phosphotransferase ChpT C-terminal" evidence="1">
    <location>
        <begin position="80"/>
        <end position="190"/>
    </location>
</feature>
<dbReference type="Gene3D" id="1.10.287.130">
    <property type="match status" value="1"/>
</dbReference>
<keyword evidence="3" id="KW-1185">Reference proteome</keyword>
<dbReference type="RefSeq" id="WP_219765734.1">
    <property type="nucleotide sequence ID" value="NZ_JAHYBZ010000010.1"/>
</dbReference>
<proteinExistence type="predicted"/>
<dbReference type="InterPro" id="IPR036890">
    <property type="entry name" value="HATPase_C_sf"/>
</dbReference>
<evidence type="ECO:0000313" key="2">
    <source>
        <dbReference type="EMBL" id="MBW6401173.1"/>
    </source>
</evidence>
<accession>A0ABS7AFU1</accession>
<dbReference type="EMBL" id="JAHYBZ010000010">
    <property type="protein sequence ID" value="MBW6401173.1"/>
    <property type="molecule type" value="Genomic_DNA"/>
</dbReference>
<comment type="caution">
    <text evidence="2">The sequence shown here is derived from an EMBL/GenBank/DDBJ whole genome shotgun (WGS) entry which is preliminary data.</text>
</comment>
<reference evidence="2 3" key="1">
    <citation type="submission" date="2021-07" db="EMBL/GenBank/DDBJ databases">
        <authorList>
            <person name="So Y."/>
        </authorList>
    </citation>
    <scope>NUCLEOTIDE SEQUENCE [LARGE SCALE GENOMIC DNA]</scope>
    <source>
        <strain evidence="2 3">HJA6</strain>
    </source>
</reference>
<organism evidence="2 3">
    <name type="scientific">Roseomonas alba</name>
    <dbReference type="NCBI Taxonomy" id="2846776"/>
    <lineage>
        <taxon>Bacteria</taxon>
        <taxon>Pseudomonadati</taxon>
        <taxon>Pseudomonadota</taxon>
        <taxon>Alphaproteobacteria</taxon>
        <taxon>Acetobacterales</taxon>
        <taxon>Roseomonadaceae</taxon>
        <taxon>Roseomonas</taxon>
    </lineage>
</organism>
<dbReference type="InterPro" id="IPR018762">
    <property type="entry name" value="ChpT_C"/>
</dbReference>
<evidence type="ECO:0000313" key="3">
    <source>
        <dbReference type="Proteomes" id="UP001196565"/>
    </source>
</evidence>
<dbReference type="Pfam" id="PF10090">
    <property type="entry name" value="HPTransfase"/>
    <property type="match status" value="1"/>
</dbReference>
<evidence type="ECO:0000259" key="1">
    <source>
        <dbReference type="Pfam" id="PF10090"/>
    </source>
</evidence>
<gene>
    <name evidence="2" type="ORF">KPL78_25165</name>
</gene>